<dbReference type="CDD" id="cd03819">
    <property type="entry name" value="GT4_WavL-like"/>
    <property type="match status" value="1"/>
</dbReference>
<reference evidence="3 4" key="1">
    <citation type="submission" date="2023-04" db="EMBL/GenBank/DDBJ databases">
        <title>Marinoamorphus aggregata gen. nov., sp. Nov., isolate from tissue of brittle star Ophioplocus japonicus.</title>
        <authorList>
            <person name="Kawano K."/>
            <person name="Sawayama S."/>
            <person name="Nakagawa S."/>
        </authorList>
    </citation>
    <scope>NUCLEOTIDE SEQUENCE [LARGE SCALE GENOMIC DNA]</scope>
    <source>
        <strain evidence="3 4">NKW23</strain>
    </source>
</reference>
<accession>A0ABQ6LL62</accession>
<sequence length="393" mass="42877">MIAAQEGHNPLGILQVVPRLDTGGVERGTLEIVEAIVAAGGRAVVATTGGQMVPRMLRAGAEIFEMNLATKNPFNIWQNAGLLARLIREERIDLVHARSRAPAWSAYLASRRCNVPFVTTYHGTYNEDLPFKRFYNAVMAKGRPVIAVSEFIGQLVAERHRVREEDIVVIPRGADISVFSEDAVSAERTVALAERWGILDDPRPVILLPARLTRWKGHEGLIEAAALLRKRRGADFLILLVGDGGEDWYARALENRIKSHGLEQQVWLTGGCTDMAAAYKVASVVVSASTDPEAFGRVVVEAQAMGRPVIATDHGGARETVVHGETGWLYPPGDVARLAETLDAALKLDPSERAHMGLAARARVHARYTVKAMQRATIDVYERAAGRSFGVSL</sequence>
<dbReference type="RefSeq" id="WP_285671813.1">
    <property type="nucleotide sequence ID" value="NZ_BSYI01000015.1"/>
</dbReference>
<keyword evidence="4" id="KW-1185">Reference proteome</keyword>
<dbReference type="Proteomes" id="UP001239909">
    <property type="component" value="Unassembled WGS sequence"/>
</dbReference>
<dbReference type="PANTHER" id="PTHR45947:SF3">
    <property type="entry name" value="SULFOQUINOVOSYL TRANSFERASE SQD2"/>
    <property type="match status" value="1"/>
</dbReference>
<organism evidence="3 4">
    <name type="scientific">Paralimibaculum aggregatum</name>
    <dbReference type="NCBI Taxonomy" id="3036245"/>
    <lineage>
        <taxon>Bacteria</taxon>
        <taxon>Pseudomonadati</taxon>
        <taxon>Pseudomonadota</taxon>
        <taxon>Alphaproteobacteria</taxon>
        <taxon>Rhodobacterales</taxon>
        <taxon>Paracoccaceae</taxon>
        <taxon>Paralimibaculum</taxon>
    </lineage>
</organism>
<dbReference type="EMBL" id="BSYI01000015">
    <property type="protein sequence ID" value="GMG83019.1"/>
    <property type="molecule type" value="Genomic_DNA"/>
</dbReference>
<proteinExistence type="predicted"/>
<dbReference type="Gene3D" id="3.40.50.2000">
    <property type="entry name" value="Glycogen Phosphorylase B"/>
    <property type="match status" value="2"/>
</dbReference>
<dbReference type="InterPro" id="IPR028098">
    <property type="entry name" value="Glyco_trans_4-like_N"/>
</dbReference>
<protein>
    <submittedName>
        <fullName evidence="3">Glycosyltransferase family 4 protein</fullName>
    </submittedName>
</protein>
<feature type="domain" description="Glycosyl transferase family 1" evidence="1">
    <location>
        <begin position="200"/>
        <end position="362"/>
    </location>
</feature>
<evidence type="ECO:0000259" key="2">
    <source>
        <dbReference type="Pfam" id="PF13439"/>
    </source>
</evidence>
<feature type="domain" description="Glycosyltransferase subfamily 4-like N-terminal" evidence="2">
    <location>
        <begin position="23"/>
        <end position="177"/>
    </location>
</feature>
<evidence type="ECO:0000313" key="3">
    <source>
        <dbReference type="EMBL" id="GMG83019.1"/>
    </source>
</evidence>
<name>A0ABQ6LL62_9RHOB</name>
<dbReference type="InterPro" id="IPR050194">
    <property type="entry name" value="Glycosyltransferase_grp1"/>
</dbReference>
<evidence type="ECO:0000259" key="1">
    <source>
        <dbReference type="Pfam" id="PF00534"/>
    </source>
</evidence>
<dbReference type="SUPFAM" id="SSF53756">
    <property type="entry name" value="UDP-Glycosyltransferase/glycogen phosphorylase"/>
    <property type="match status" value="1"/>
</dbReference>
<gene>
    <name evidence="3" type="ORF">LNKW23_22320</name>
</gene>
<dbReference type="Pfam" id="PF13439">
    <property type="entry name" value="Glyco_transf_4"/>
    <property type="match status" value="1"/>
</dbReference>
<evidence type="ECO:0000313" key="4">
    <source>
        <dbReference type="Proteomes" id="UP001239909"/>
    </source>
</evidence>
<dbReference type="PANTHER" id="PTHR45947">
    <property type="entry name" value="SULFOQUINOVOSYL TRANSFERASE SQD2"/>
    <property type="match status" value="1"/>
</dbReference>
<comment type="caution">
    <text evidence="3">The sequence shown here is derived from an EMBL/GenBank/DDBJ whole genome shotgun (WGS) entry which is preliminary data.</text>
</comment>
<dbReference type="InterPro" id="IPR001296">
    <property type="entry name" value="Glyco_trans_1"/>
</dbReference>
<dbReference type="Pfam" id="PF00534">
    <property type="entry name" value="Glycos_transf_1"/>
    <property type="match status" value="1"/>
</dbReference>